<evidence type="ECO:0000256" key="4">
    <source>
        <dbReference type="ARBA" id="ARBA00022475"/>
    </source>
</evidence>
<dbReference type="EMBL" id="VNJK01000001">
    <property type="protein sequence ID" value="TVX93282.1"/>
    <property type="molecule type" value="Genomic_DNA"/>
</dbReference>
<comment type="caution">
    <text evidence="9">The sequence shown here is derived from an EMBL/GenBank/DDBJ whole genome shotgun (WGS) entry which is preliminary data.</text>
</comment>
<keyword evidence="3" id="KW-0813">Transport</keyword>
<keyword evidence="4" id="KW-1003">Cell membrane</keyword>
<comment type="similarity">
    <text evidence="2">Belongs to the nicotinamide ribonucleoside (NR) uptake permease (TC 4.B.1) family.</text>
</comment>
<dbReference type="PANTHER" id="PTHR36122">
    <property type="entry name" value="NICOTINAMIDE RIBOSIDE TRANSPORTER PNUC"/>
    <property type="match status" value="1"/>
</dbReference>
<accession>A0A559J087</accession>
<evidence type="ECO:0000313" key="10">
    <source>
        <dbReference type="Proteomes" id="UP000318102"/>
    </source>
</evidence>
<dbReference type="AlphaFoldDB" id="A0A559J087"/>
<dbReference type="PANTHER" id="PTHR36122:SF2">
    <property type="entry name" value="NICOTINAMIDE RIBOSIDE TRANSPORTER PNUC"/>
    <property type="match status" value="1"/>
</dbReference>
<proteinExistence type="inferred from homology"/>
<dbReference type="Proteomes" id="UP000318102">
    <property type="component" value="Unassembled WGS sequence"/>
</dbReference>
<feature type="transmembrane region" description="Helical" evidence="8">
    <location>
        <begin position="150"/>
        <end position="168"/>
    </location>
</feature>
<evidence type="ECO:0000256" key="7">
    <source>
        <dbReference type="ARBA" id="ARBA00023136"/>
    </source>
</evidence>
<protein>
    <submittedName>
        <fullName evidence="9">Nicotinamide mononucleotide transporter</fullName>
    </submittedName>
</protein>
<keyword evidence="5 8" id="KW-0812">Transmembrane</keyword>
<feature type="transmembrane region" description="Helical" evidence="8">
    <location>
        <begin position="38"/>
        <end position="55"/>
    </location>
</feature>
<dbReference type="Pfam" id="PF04973">
    <property type="entry name" value="NMN_transporter"/>
    <property type="match status" value="1"/>
</dbReference>
<keyword evidence="10" id="KW-1185">Reference proteome</keyword>
<dbReference type="GO" id="GO:0005886">
    <property type="term" value="C:plasma membrane"/>
    <property type="evidence" value="ECO:0007669"/>
    <property type="project" value="UniProtKB-SubCell"/>
</dbReference>
<evidence type="ECO:0000256" key="2">
    <source>
        <dbReference type="ARBA" id="ARBA00006669"/>
    </source>
</evidence>
<organism evidence="9 10">
    <name type="scientific">Paenibacillus agilis</name>
    <dbReference type="NCBI Taxonomy" id="3020863"/>
    <lineage>
        <taxon>Bacteria</taxon>
        <taxon>Bacillati</taxon>
        <taxon>Bacillota</taxon>
        <taxon>Bacilli</taxon>
        <taxon>Bacillales</taxon>
        <taxon>Paenibacillaceae</taxon>
        <taxon>Paenibacillus</taxon>
    </lineage>
</organism>
<gene>
    <name evidence="9" type="ORF">FPZ44_09560</name>
</gene>
<comment type="subcellular location">
    <subcellularLocation>
        <location evidence="1">Cell membrane</location>
        <topology evidence="1">Multi-pass membrane protein</topology>
    </subcellularLocation>
</comment>
<evidence type="ECO:0000313" key="9">
    <source>
        <dbReference type="EMBL" id="TVX93282.1"/>
    </source>
</evidence>
<dbReference type="OrthoDB" id="9791248at2"/>
<evidence type="ECO:0000256" key="5">
    <source>
        <dbReference type="ARBA" id="ARBA00022692"/>
    </source>
</evidence>
<dbReference type="InterPro" id="IPR006419">
    <property type="entry name" value="NMN_transpt_PnuC"/>
</dbReference>
<dbReference type="RefSeq" id="WP_144989615.1">
    <property type="nucleotide sequence ID" value="NZ_VNJK01000001.1"/>
</dbReference>
<sequence length="235" mass="26649">MMFLNKIVPIIKNKKEIAITTSCIAFSIIFGFLSNDLWIGGTILATGLLGAFYASEGKRIHYILGLINYLLMAYVAYNNHLHGILFFYTLLFAPLQIIGFFSWKKQLSADNTVNARRFTLKTSLFIIVLSIVCSFILGYLLSLIPNQQLSYLDASTNCINLFGVILMIMRYQEAFWLWLVNNILDLIIWTLVLLSDGEGAFMMVCASMGFLLINIYGIINWHRKSANNDLQKSEG</sequence>
<evidence type="ECO:0000256" key="3">
    <source>
        <dbReference type="ARBA" id="ARBA00022448"/>
    </source>
</evidence>
<dbReference type="NCBIfam" id="TIGR01528">
    <property type="entry name" value="NMN_trans_PnuC"/>
    <property type="match status" value="1"/>
</dbReference>
<feature type="transmembrane region" description="Helical" evidence="8">
    <location>
        <begin position="83"/>
        <end position="103"/>
    </location>
</feature>
<keyword evidence="7 8" id="KW-0472">Membrane</keyword>
<reference evidence="9 10" key="1">
    <citation type="submission" date="2019-07" db="EMBL/GenBank/DDBJ databases">
        <authorList>
            <person name="Kim J."/>
        </authorList>
    </citation>
    <scope>NUCLEOTIDE SEQUENCE [LARGE SCALE GENOMIC DNA]</scope>
    <source>
        <strain evidence="9 10">N4</strain>
    </source>
</reference>
<keyword evidence="6 8" id="KW-1133">Transmembrane helix</keyword>
<feature type="transmembrane region" description="Helical" evidence="8">
    <location>
        <begin position="200"/>
        <end position="219"/>
    </location>
</feature>
<evidence type="ECO:0000256" key="8">
    <source>
        <dbReference type="SAM" id="Phobius"/>
    </source>
</evidence>
<dbReference type="GO" id="GO:0034257">
    <property type="term" value="F:nicotinamide riboside transmembrane transporter activity"/>
    <property type="evidence" value="ECO:0007669"/>
    <property type="project" value="InterPro"/>
</dbReference>
<evidence type="ECO:0000256" key="6">
    <source>
        <dbReference type="ARBA" id="ARBA00022989"/>
    </source>
</evidence>
<feature type="transmembrane region" description="Helical" evidence="8">
    <location>
        <begin position="16"/>
        <end position="32"/>
    </location>
</feature>
<feature type="transmembrane region" description="Helical" evidence="8">
    <location>
        <begin position="124"/>
        <end position="144"/>
    </location>
</feature>
<feature type="transmembrane region" description="Helical" evidence="8">
    <location>
        <begin position="60"/>
        <end position="77"/>
    </location>
</feature>
<name>A0A559J087_9BACL</name>
<feature type="transmembrane region" description="Helical" evidence="8">
    <location>
        <begin position="175"/>
        <end position="194"/>
    </location>
</feature>
<evidence type="ECO:0000256" key="1">
    <source>
        <dbReference type="ARBA" id="ARBA00004651"/>
    </source>
</evidence>